<sequence length="334" mass="38270">MKYAVLTVLSLFAAILVIIPIPWHWRARNIPTLALMGWLFSVNVIYAVNTIVWNGTVENKIPVWCDITSKIRIGSQYAIAACILCLCRSLEFIAANRAVFVDRKSRFRWMIFDCCVCFLIPCIGMALHFIVQGHRFDILEDFGCQPTIYNSIPAIFIIFLPPLIMAFVAMGLAGSAFYHFFKLRLAFNEHLAKYSSALTAGRYIRLMGMSVVVILWNTALYLYNLILNVKLGLRPWTNWADVHSNWNRADQYPLAYATDAYIQNVVVYFCAVPVSSLVVFFFFGMGEEALKEYARLWKWIRRGIFRRRDVPSSSIKPSLSCYTYVSSFSSNSDD</sequence>
<gene>
    <name evidence="1" type="ORF">K488DRAFT_48537</name>
</gene>
<accession>A0ACB8QMZ9</accession>
<evidence type="ECO:0000313" key="2">
    <source>
        <dbReference type="Proteomes" id="UP000814128"/>
    </source>
</evidence>
<dbReference type="Proteomes" id="UP000814128">
    <property type="component" value="Unassembled WGS sequence"/>
</dbReference>
<reference evidence="1" key="2">
    <citation type="journal article" date="2022" name="New Phytol.">
        <title>Evolutionary transition to the ectomycorrhizal habit in the genomes of a hyperdiverse lineage of mushroom-forming fungi.</title>
        <authorList>
            <person name="Looney B."/>
            <person name="Miyauchi S."/>
            <person name="Morin E."/>
            <person name="Drula E."/>
            <person name="Courty P.E."/>
            <person name="Kohler A."/>
            <person name="Kuo A."/>
            <person name="LaButti K."/>
            <person name="Pangilinan J."/>
            <person name="Lipzen A."/>
            <person name="Riley R."/>
            <person name="Andreopoulos W."/>
            <person name="He G."/>
            <person name="Johnson J."/>
            <person name="Nolan M."/>
            <person name="Tritt A."/>
            <person name="Barry K.W."/>
            <person name="Grigoriev I.V."/>
            <person name="Nagy L.G."/>
            <person name="Hibbett D."/>
            <person name="Henrissat B."/>
            <person name="Matheny P.B."/>
            <person name="Labbe J."/>
            <person name="Martin F.M."/>
        </authorList>
    </citation>
    <scope>NUCLEOTIDE SEQUENCE</scope>
    <source>
        <strain evidence="1">EC-137</strain>
    </source>
</reference>
<comment type="caution">
    <text evidence="1">The sequence shown here is derived from an EMBL/GenBank/DDBJ whole genome shotgun (WGS) entry which is preliminary data.</text>
</comment>
<proteinExistence type="predicted"/>
<protein>
    <submittedName>
        <fullName evidence="1">GPCR fungal pheromone mating factor</fullName>
    </submittedName>
</protein>
<reference evidence="1" key="1">
    <citation type="submission" date="2021-02" db="EMBL/GenBank/DDBJ databases">
        <authorList>
            <consortium name="DOE Joint Genome Institute"/>
            <person name="Ahrendt S."/>
            <person name="Looney B.P."/>
            <person name="Miyauchi S."/>
            <person name="Morin E."/>
            <person name="Drula E."/>
            <person name="Courty P.E."/>
            <person name="Chicoki N."/>
            <person name="Fauchery L."/>
            <person name="Kohler A."/>
            <person name="Kuo A."/>
            <person name="Labutti K."/>
            <person name="Pangilinan J."/>
            <person name="Lipzen A."/>
            <person name="Riley R."/>
            <person name="Andreopoulos W."/>
            <person name="He G."/>
            <person name="Johnson J."/>
            <person name="Barry K.W."/>
            <person name="Grigoriev I.V."/>
            <person name="Nagy L."/>
            <person name="Hibbett D."/>
            <person name="Henrissat B."/>
            <person name="Matheny P.B."/>
            <person name="Labbe J."/>
            <person name="Martin F."/>
        </authorList>
    </citation>
    <scope>NUCLEOTIDE SEQUENCE</scope>
    <source>
        <strain evidence="1">EC-137</strain>
    </source>
</reference>
<keyword evidence="2" id="KW-1185">Reference proteome</keyword>
<organism evidence="1 2">
    <name type="scientific">Vararia minispora EC-137</name>
    <dbReference type="NCBI Taxonomy" id="1314806"/>
    <lineage>
        <taxon>Eukaryota</taxon>
        <taxon>Fungi</taxon>
        <taxon>Dikarya</taxon>
        <taxon>Basidiomycota</taxon>
        <taxon>Agaricomycotina</taxon>
        <taxon>Agaricomycetes</taxon>
        <taxon>Russulales</taxon>
        <taxon>Lachnocladiaceae</taxon>
        <taxon>Vararia</taxon>
    </lineage>
</organism>
<evidence type="ECO:0000313" key="1">
    <source>
        <dbReference type="EMBL" id="KAI0033050.1"/>
    </source>
</evidence>
<name>A0ACB8QMZ9_9AGAM</name>
<dbReference type="EMBL" id="MU273529">
    <property type="protein sequence ID" value="KAI0033050.1"/>
    <property type="molecule type" value="Genomic_DNA"/>
</dbReference>